<evidence type="ECO:0000256" key="1">
    <source>
        <dbReference type="ARBA" id="ARBA00010641"/>
    </source>
</evidence>
<dbReference type="SUPFAM" id="SSF88659">
    <property type="entry name" value="Sigma3 and sigma4 domains of RNA polymerase sigma factors"/>
    <property type="match status" value="1"/>
</dbReference>
<evidence type="ECO:0000313" key="8">
    <source>
        <dbReference type="Proteomes" id="UP000076609"/>
    </source>
</evidence>
<dbReference type="InterPro" id="IPR039425">
    <property type="entry name" value="RNA_pol_sigma-70-like"/>
</dbReference>
<dbReference type="Gene3D" id="1.10.1740.10">
    <property type="match status" value="1"/>
</dbReference>
<accession>A0ABR5YBT4</accession>
<dbReference type="NCBIfam" id="TIGR02937">
    <property type="entry name" value="sigma70-ECF"/>
    <property type="match status" value="1"/>
</dbReference>
<evidence type="ECO:0000256" key="3">
    <source>
        <dbReference type="ARBA" id="ARBA00023082"/>
    </source>
</evidence>
<proteinExistence type="inferred from homology"/>
<dbReference type="Proteomes" id="UP000076609">
    <property type="component" value="Unassembled WGS sequence"/>
</dbReference>
<dbReference type="PANTHER" id="PTHR43133:SF62">
    <property type="entry name" value="RNA POLYMERASE SIGMA FACTOR SIGZ"/>
    <property type="match status" value="1"/>
</dbReference>
<dbReference type="Pfam" id="PF04542">
    <property type="entry name" value="Sigma70_r2"/>
    <property type="match status" value="1"/>
</dbReference>
<evidence type="ECO:0000259" key="6">
    <source>
        <dbReference type="Pfam" id="PF08281"/>
    </source>
</evidence>
<comment type="caution">
    <text evidence="7">The sequence shown here is derived from an EMBL/GenBank/DDBJ whole genome shotgun (WGS) entry which is preliminary data.</text>
</comment>
<dbReference type="CDD" id="cd06171">
    <property type="entry name" value="Sigma70_r4"/>
    <property type="match status" value="1"/>
</dbReference>
<dbReference type="InterPro" id="IPR013324">
    <property type="entry name" value="RNA_pol_sigma_r3/r4-like"/>
</dbReference>
<keyword evidence="2" id="KW-0805">Transcription regulation</keyword>
<keyword evidence="8" id="KW-1185">Reference proteome</keyword>
<feature type="domain" description="RNA polymerase sigma-70 region 2" evidence="5">
    <location>
        <begin position="35"/>
        <end position="103"/>
    </location>
</feature>
<evidence type="ECO:0000256" key="4">
    <source>
        <dbReference type="ARBA" id="ARBA00023163"/>
    </source>
</evidence>
<feature type="domain" description="RNA polymerase sigma factor 70 region 4 type 2" evidence="6">
    <location>
        <begin position="133"/>
        <end position="184"/>
    </location>
</feature>
<dbReference type="SUPFAM" id="SSF88946">
    <property type="entry name" value="Sigma2 domain of RNA polymerase sigma factors"/>
    <property type="match status" value="1"/>
</dbReference>
<dbReference type="InterPro" id="IPR036388">
    <property type="entry name" value="WH-like_DNA-bd_sf"/>
</dbReference>
<evidence type="ECO:0000259" key="5">
    <source>
        <dbReference type="Pfam" id="PF04542"/>
    </source>
</evidence>
<dbReference type="Gene3D" id="1.10.10.10">
    <property type="entry name" value="Winged helix-like DNA-binding domain superfamily/Winged helix DNA-binding domain"/>
    <property type="match status" value="1"/>
</dbReference>
<dbReference type="PANTHER" id="PTHR43133">
    <property type="entry name" value="RNA POLYMERASE ECF-TYPE SIGMA FACTO"/>
    <property type="match status" value="1"/>
</dbReference>
<name>A0ABR5YBT4_9SPHN</name>
<keyword evidence="4" id="KW-0804">Transcription</keyword>
<organism evidence="7 8">
    <name type="scientific">Sphingomonas hankookensis</name>
    <dbReference type="NCBI Taxonomy" id="563996"/>
    <lineage>
        <taxon>Bacteria</taxon>
        <taxon>Pseudomonadati</taxon>
        <taxon>Pseudomonadota</taxon>
        <taxon>Alphaproteobacteria</taxon>
        <taxon>Sphingomonadales</taxon>
        <taxon>Sphingomonadaceae</taxon>
        <taxon>Sphingomonas</taxon>
    </lineage>
</organism>
<dbReference type="Pfam" id="PF08281">
    <property type="entry name" value="Sigma70_r4_2"/>
    <property type="match status" value="1"/>
</dbReference>
<reference evidence="8" key="1">
    <citation type="submission" date="2016-01" db="EMBL/GenBank/DDBJ databases">
        <title>Draft genome of Chromobacterium sp. F49.</title>
        <authorList>
            <person name="Hong K.W."/>
        </authorList>
    </citation>
    <scope>NUCLEOTIDE SEQUENCE [LARGE SCALE GENOMIC DNA]</scope>
    <source>
        <strain evidence="8">CN3</strain>
    </source>
</reference>
<sequence>MDVKDRPADPYQARVAICELLHRVGTADRAALGQLYELTASSLFGICLRICQERSAAEDVLHEVFQLIWNRAGTFVPTAAHPMSWLGTIARNRSIDWVRGHGKRRMRPIEDADQIADDTPDQLAVLERTEEAQRLYDCLDALEPRQRDTLRTAFFGGLTYAQLAEDKGVPEPTVRSWARRGLLNLRGCVRDA</sequence>
<evidence type="ECO:0000313" key="7">
    <source>
        <dbReference type="EMBL" id="KZE11750.1"/>
    </source>
</evidence>
<comment type="similarity">
    <text evidence="1">Belongs to the sigma-70 factor family. ECF subfamily.</text>
</comment>
<dbReference type="InterPro" id="IPR014284">
    <property type="entry name" value="RNA_pol_sigma-70_dom"/>
</dbReference>
<dbReference type="EMBL" id="LQQO01000034">
    <property type="protein sequence ID" value="KZE11750.1"/>
    <property type="molecule type" value="Genomic_DNA"/>
</dbReference>
<protein>
    <submittedName>
        <fullName evidence="7">RNA polymerase subunit sigma</fullName>
    </submittedName>
</protein>
<gene>
    <name evidence="7" type="ORF">AVT10_05840</name>
</gene>
<dbReference type="InterPro" id="IPR013325">
    <property type="entry name" value="RNA_pol_sigma_r2"/>
</dbReference>
<keyword evidence="3" id="KW-0731">Sigma factor</keyword>
<dbReference type="InterPro" id="IPR007627">
    <property type="entry name" value="RNA_pol_sigma70_r2"/>
</dbReference>
<dbReference type="InterPro" id="IPR013249">
    <property type="entry name" value="RNA_pol_sigma70_r4_t2"/>
</dbReference>
<evidence type="ECO:0000256" key="2">
    <source>
        <dbReference type="ARBA" id="ARBA00023015"/>
    </source>
</evidence>